<feature type="transmembrane region" description="Helical" evidence="5">
    <location>
        <begin position="106"/>
        <end position="129"/>
    </location>
</feature>
<sequence>METQSTKKKITFKKITITIIFMVIIAVISSFGKLLDFWTDFLWFKEVGYTSTYIKQVFAKLYIGIPFFVAFTVFMYIYLQRIKSNYYKYMNILTTKDEEKTLNQTMGVVSVLTALFFSFGIAGSFWMQILKFINATSFNIKDPIFIKDIGFYVFTLPLVTEIFTFLLGFIIFLMLITIVIYIVLISIRQPMDKEELGSKIRRLRTENSFVSLQKRVMELALDQIMLIGVVFFVIIALRSYLASFALLYSETGAIYGAGFTDINVTLGVYRIQMVVSIASAIALILARYKRNKKLAAIGPIALVAVYLLGLGAEIAVQAVIVSPNELARERKYITNSLEYTKMAYGLDDIDVENFSVDQDLTYDDLLENQDTISNISLNDYRPTKEAYNQLQGLRNYYKFHDVDIDRYIIDGKLTQMFLSVRELDKEALDDNAKTWVNQHLKYTHGYGLTMSPVNKVTSSGQPSMVVRNVPPVSDYKELEVTVPQIYFGELTNDYVVVNTDEQEFDYPMGEELQTTKYQGTAGIKLNFLNKALYSIREGSFKLLVSGGVNSDSKIIINRNIMDRVNKIAPFLSYDEDPYAVVVNGKIYYIIDGYTTTKYFPYAEPFNENANYIRNSFKVIIDAYNGDVNYYIVDEKDPLVETYSKIFPKLFKPMSDMPKEFISHLRYPQTMFDIQAKMYGTYHTNQPDIFYNREDKWEIAKQNYQDKIQEMESLYFTFELPGEGKPEFVLSIPYTPTGKQNMTAFLVARNDGDNYGKLKLYEFPKSKTIIGPEQVEARISNNDVISRDLSLWDSRGSQVLRGNILTIPINSSILYIEPLYIRADSEKAIPEVRRIIASYNDKVVMEDTLEKALTSLFGGPSDPNKQIESSVSDEPIDIEQMPVDSPLPEDEAGLIKQANELYEQAQEALKSGSLSEYEKKINELGNILKLLEQ</sequence>
<dbReference type="InterPro" id="IPR005372">
    <property type="entry name" value="UPF0182"/>
</dbReference>
<comment type="similarity">
    <text evidence="5">Belongs to the UPF0182 family.</text>
</comment>
<name>E3PRB9_ACESD</name>
<feature type="transmembrane region" description="Helical" evidence="5">
    <location>
        <begin position="12"/>
        <end position="32"/>
    </location>
</feature>
<keyword evidence="2 5" id="KW-0812">Transmembrane</keyword>
<dbReference type="PANTHER" id="PTHR39344:SF1">
    <property type="entry name" value="UPF0182 PROTEIN SLL1060"/>
    <property type="match status" value="1"/>
</dbReference>
<evidence type="ECO:0000256" key="4">
    <source>
        <dbReference type="ARBA" id="ARBA00023136"/>
    </source>
</evidence>
<feature type="transmembrane region" description="Helical" evidence="5">
    <location>
        <begin position="162"/>
        <end position="184"/>
    </location>
</feature>
<feature type="transmembrane region" description="Helical" evidence="5">
    <location>
        <begin position="300"/>
        <end position="320"/>
    </location>
</feature>
<gene>
    <name evidence="6" type="ordered locus">CLOST_0048</name>
</gene>
<evidence type="ECO:0000256" key="1">
    <source>
        <dbReference type="ARBA" id="ARBA00022475"/>
    </source>
</evidence>
<evidence type="ECO:0000313" key="7">
    <source>
        <dbReference type="Proteomes" id="UP000007041"/>
    </source>
</evidence>
<dbReference type="BioCyc" id="CSTI499177:GJE9-50-MONOMER"/>
<dbReference type="eggNOG" id="COG1615">
    <property type="taxonomic scope" value="Bacteria"/>
</dbReference>
<evidence type="ECO:0000256" key="2">
    <source>
        <dbReference type="ARBA" id="ARBA00022692"/>
    </source>
</evidence>
<dbReference type="HAMAP" id="MF_01600">
    <property type="entry name" value="UPF0182"/>
    <property type="match status" value="1"/>
</dbReference>
<keyword evidence="1 5" id="KW-1003">Cell membrane</keyword>
<organism evidence="6 7">
    <name type="scientific">Acetoanaerobium sticklandii (strain ATCC 12662 / DSM 519 / JCM 1433 / CCUG 9281 / NCIMB 10654 / HF)</name>
    <name type="common">Clostridium sticklandii</name>
    <dbReference type="NCBI Taxonomy" id="499177"/>
    <lineage>
        <taxon>Bacteria</taxon>
        <taxon>Bacillati</taxon>
        <taxon>Bacillota</taxon>
        <taxon>Clostridia</taxon>
        <taxon>Peptostreptococcales</taxon>
        <taxon>Filifactoraceae</taxon>
        <taxon>Acetoanaerobium</taxon>
    </lineage>
</organism>
<evidence type="ECO:0000313" key="6">
    <source>
        <dbReference type="EMBL" id="CBH20178.1"/>
    </source>
</evidence>
<dbReference type="KEGG" id="cst:CLOST_0048"/>
<keyword evidence="7" id="KW-1185">Reference proteome</keyword>
<dbReference type="STRING" id="1511.CLOST_0048"/>
<keyword evidence="4 5" id="KW-0472">Membrane</keyword>
<dbReference type="Pfam" id="PF03699">
    <property type="entry name" value="UPF0182"/>
    <property type="match status" value="1"/>
</dbReference>
<dbReference type="AlphaFoldDB" id="E3PRB9"/>
<dbReference type="Proteomes" id="UP000007041">
    <property type="component" value="Chromosome"/>
</dbReference>
<proteinExistence type="inferred from homology"/>
<evidence type="ECO:0000256" key="5">
    <source>
        <dbReference type="HAMAP-Rule" id="MF_01600"/>
    </source>
</evidence>
<feature type="transmembrane region" description="Helical" evidence="5">
    <location>
        <begin position="224"/>
        <end position="248"/>
    </location>
</feature>
<protein>
    <recommendedName>
        <fullName evidence="5">UPF0182 protein CLOST_0048</fullName>
    </recommendedName>
</protein>
<keyword evidence="3 5" id="KW-1133">Transmembrane helix</keyword>
<feature type="transmembrane region" description="Helical" evidence="5">
    <location>
        <begin position="268"/>
        <end position="288"/>
    </location>
</feature>
<accession>E3PRB9</accession>
<dbReference type="GO" id="GO:0005576">
    <property type="term" value="C:extracellular region"/>
    <property type="evidence" value="ECO:0007669"/>
    <property type="project" value="TreeGrafter"/>
</dbReference>
<dbReference type="GO" id="GO:0005886">
    <property type="term" value="C:plasma membrane"/>
    <property type="evidence" value="ECO:0007669"/>
    <property type="project" value="UniProtKB-SubCell"/>
</dbReference>
<dbReference type="HOGENOM" id="CLU_007733_0_0_9"/>
<comment type="subcellular location">
    <subcellularLocation>
        <location evidence="5">Cell membrane</location>
        <topology evidence="5">Multi-pass membrane protein</topology>
    </subcellularLocation>
</comment>
<dbReference type="EMBL" id="FP565809">
    <property type="protein sequence ID" value="CBH20178.1"/>
    <property type="molecule type" value="Genomic_DNA"/>
</dbReference>
<evidence type="ECO:0000256" key="3">
    <source>
        <dbReference type="ARBA" id="ARBA00022989"/>
    </source>
</evidence>
<dbReference type="PANTHER" id="PTHR39344">
    <property type="entry name" value="UPF0182 PROTEIN SLL1060"/>
    <property type="match status" value="1"/>
</dbReference>
<reference evidence="7" key="1">
    <citation type="journal article" date="2010" name="BMC Genomics">
        <title>Clostridium sticklandii, a specialist in amino acid degradation:revisiting its metabolism through its genome sequence.</title>
        <authorList>
            <person name="Fonknechten N."/>
            <person name="Chaussonnerie S."/>
            <person name="Tricot S."/>
            <person name="Lajus A."/>
            <person name="Andreesen J.R."/>
            <person name="Perchat N."/>
            <person name="Pelletier E."/>
            <person name="Gouyvenoux M."/>
            <person name="Barbe V."/>
            <person name="Salanoubat M."/>
            <person name="Le Paslier D."/>
            <person name="Weissenbach J."/>
            <person name="Cohen G.N."/>
            <person name="Kreimeyer A."/>
        </authorList>
    </citation>
    <scope>NUCLEOTIDE SEQUENCE [LARGE SCALE GENOMIC DNA]</scope>
    <source>
        <strain evidence="7">ATCC 12662 / DSM 519 / JCM 1433 / CCUG 9281 / NCIMB 10654 / HF</strain>
    </source>
</reference>
<feature type="transmembrane region" description="Helical" evidence="5">
    <location>
        <begin position="61"/>
        <end position="79"/>
    </location>
</feature>